<keyword evidence="1" id="KW-0732">Signal</keyword>
<reference evidence="3" key="1">
    <citation type="submission" date="2021-01" db="EMBL/GenBank/DDBJ databases">
        <title>Whole genome shotgun sequence of Cellulomonas chitinilytica NBRC 110799.</title>
        <authorList>
            <person name="Komaki H."/>
            <person name="Tamura T."/>
        </authorList>
    </citation>
    <scope>NUCLEOTIDE SEQUENCE</scope>
    <source>
        <strain evidence="3">NBRC 110799</strain>
    </source>
</reference>
<dbReference type="PROSITE" id="PS51257">
    <property type="entry name" value="PROKAR_LIPOPROTEIN"/>
    <property type="match status" value="1"/>
</dbReference>
<evidence type="ECO:0000313" key="3">
    <source>
        <dbReference type="EMBL" id="GIG20055.1"/>
    </source>
</evidence>
<dbReference type="EMBL" id="BONK01000002">
    <property type="protein sequence ID" value="GIG20055.1"/>
    <property type="molecule type" value="Genomic_DNA"/>
</dbReference>
<protein>
    <recommendedName>
        <fullName evidence="2">DUF4333 domain-containing protein</fullName>
    </recommendedName>
</protein>
<gene>
    <name evidence="3" type="ORF">Cch01nite_07790</name>
</gene>
<dbReference type="InterPro" id="IPR025637">
    <property type="entry name" value="DUF4333"/>
</dbReference>
<evidence type="ECO:0000256" key="1">
    <source>
        <dbReference type="SAM" id="SignalP"/>
    </source>
</evidence>
<organism evidence="3 4">
    <name type="scientific">Cellulomonas chitinilytica</name>
    <dbReference type="NCBI Taxonomy" id="398759"/>
    <lineage>
        <taxon>Bacteria</taxon>
        <taxon>Bacillati</taxon>
        <taxon>Actinomycetota</taxon>
        <taxon>Actinomycetes</taxon>
        <taxon>Micrococcales</taxon>
        <taxon>Cellulomonadaceae</taxon>
        <taxon>Cellulomonas</taxon>
    </lineage>
</organism>
<proteinExistence type="predicted"/>
<accession>A0A919P0M0</accession>
<dbReference type="AlphaFoldDB" id="A0A919P0M0"/>
<evidence type="ECO:0000313" key="4">
    <source>
        <dbReference type="Proteomes" id="UP000632740"/>
    </source>
</evidence>
<keyword evidence="4" id="KW-1185">Reference proteome</keyword>
<evidence type="ECO:0000259" key="2">
    <source>
        <dbReference type="Pfam" id="PF14230"/>
    </source>
</evidence>
<name>A0A919P0M0_9CELL</name>
<comment type="caution">
    <text evidence="3">The sequence shown here is derived from an EMBL/GenBank/DDBJ whole genome shotgun (WGS) entry which is preliminary data.</text>
</comment>
<feature type="domain" description="DUF4333" evidence="2">
    <location>
        <begin position="17"/>
        <end position="91"/>
    </location>
</feature>
<dbReference type="Pfam" id="PF14230">
    <property type="entry name" value="DUF4333"/>
    <property type="match status" value="1"/>
</dbReference>
<dbReference type="Proteomes" id="UP000632740">
    <property type="component" value="Unassembled WGS sequence"/>
</dbReference>
<feature type="signal peptide" evidence="1">
    <location>
        <begin position="1"/>
        <end position="24"/>
    </location>
</feature>
<sequence length="110" mass="11706">MCRVRFASVILSAAVMVVVAGCSAHVDTRFVPTDELESEASAALEKEYGRAPDAMDCPDELPVRVGAEVRCVLTDGDERYGLTITLTEKRGNGKNGFSIAVDEDPLDAGS</sequence>
<feature type="chain" id="PRO_5039103155" description="DUF4333 domain-containing protein" evidence="1">
    <location>
        <begin position="25"/>
        <end position="110"/>
    </location>
</feature>